<keyword evidence="2 6" id="KW-0489">Methyltransferase</keyword>
<dbReference type="Proteomes" id="UP000001400">
    <property type="component" value="Chromosome"/>
</dbReference>
<comment type="similarity">
    <text evidence="6">Belongs to the class I-like SAM-binding methyltransferase superfamily. rRNA adenine N(6)-methyltransferase family. RsmA subfamily.</text>
</comment>
<dbReference type="GO" id="GO:0003723">
    <property type="term" value="F:RNA binding"/>
    <property type="evidence" value="ECO:0007669"/>
    <property type="project" value="UniProtKB-UniRule"/>
</dbReference>
<keyword evidence="10" id="KW-1185">Reference proteome</keyword>
<dbReference type="PROSITE" id="PS01131">
    <property type="entry name" value="RRNA_A_DIMETH"/>
    <property type="match status" value="1"/>
</dbReference>
<reference evidence="9" key="1">
    <citation type="submission" date="2010-02" db="EMBL/GenBank/DDBJ databases">
        <title>Complete sequence of Aciduliprofundum boonei T469.</title>
        <authorList>
            <consortium name="US DOE Joint Genome Institute"/>
            <person name="Lucas S."/>
            <person name="Copeland A."/>
            <person name="Lapidus A."/>
            <person name="Cheng J.-F."/>
            <person name="Bruce D."/>
            <person name="Goodwin L."/>
            <person name="Pitluck S."/>
            <person name="Saunders E."/>
            <person name="Detter J.C."/>
            <person name="Han C."/>
            <person name="Tapia R."/>
            <person name="Land M."/>
            <person name="Hauser L."/>
            <person name="Kyrpides N."/>
            <person name="Mikhailova N."/>
            <person name="Flores G."/>
            <person name="Reysenbach A.-L."/>
            <person name="Woyke T."/>
        </authorList>
    </citation>
    <scope>NUCLEOTIDE SEQUENCE</scope>
    <source>
        <strain evidence="9">T469</strain>
    </source>
</reference>
<dbReference type="PANTHER" id="PTHR11727">
    <property type="entry name" value="DIMETHYLADENOSINE TRANSFERASE"/>
    <property type="match status" value="1"/>
</dbReference>
<evidence type="ECO:0000256" key="3">
    <source>
        <dbReference type="ARBA" id="ARBA00022679"/>
    </source>
</evidence>
<keyword evidence="3 6" id="KW-0808">Transferase</keyword>
<feature type="binding site" evidence="6 7">
    <location>
        <position position="39"/>
    </location>
    <ligand>
        <name>S-adenosyl-L-methionine</name>
        <dbReference type="ChEBI" id="CHEBI:59789"/>
    </ligand>
</feature>
<gene>
    <name evidence="6" type="primary">rsmA</name>
    <name evidence="6" type="synonym">ksgA</name>
    <name evidence="9" type="ordered locus">Aboo_0759</name>
</gene>
<evidence type="ECO:0000313" key="9">
    <source>
        <dbReference type="EMBL" id="ADD08568.1"/>
    </source>
</evidence>
<feature type="binding site" evidence="6 7">
    <location>
        <position position="59"/>
    </location>
    <ligand>
        <name>S-adenosyl-L-methionine</name>
        <dbReference type="ChEBI" id="CHEBI:59789"/>
    </ligand>
</feature>
<name>D3TDD3_ACIB4</name>
<feature type="binding site" evidence="6 7">
    <location>
        <position position="14"/>
    </location>
    <ligand>
        <name>S-adenosyl-L-methionine</name>
        <dbReference type="ChEBI" id="CHEBI:59789"/>
    </ligand>
</feature>
<comment type="subcellular location">
    <subcellularLocation>
        <location evidence="6">Cytoplasm</location>
    </subcellularLocation>
</comment>
<evidence type="ECO:0000259" key="8">
    <source>
        <dbReference type="SMART" id="SM00650"/>
    </source>
</evidence>
<dbReference type="InterPro" id="IPR001737">
    <property type="entry name" value="KsgA/Erm"/>
</dbReference>
<dbReference type="HAMAP" id="MF_00607">
    <property type="entry name" value="16SrRNA_methyltr_A"/>
    <property type="match status" value="1"/>
</dbReference>
<dbReference type="EC" id="2.1.1.-" evidence="6"/>
<evidence type="ECO:0000256" key="5">
    <source>
        <dbReference type="ARBA" id="ARBA00022884"/>
    </source>
</evidence>
<evidence type="ECO:0000256" key="7">
    <source>
        <dbReference type="PROSITE-ProRule" id="PRU01026"/>
    </source>
</evidence>
<dbReference type="CDD" id="cd02440">
    <property type="entry name" value="AdoMet_MTases"/>
    <property type="match status" value="1"/>
</dbReference>
<dbReference type="SUPFAM" id="SSF53335">
    <property type="entry name" value="S-adenosyl-L-methionine-dependent methyltransferases"/>
    <property type="match status" value="1"/>
</dbReference>
<feature type="binding site" evidence="6 7">
    <location>
        <position position="87"/>
    </location>
    <ligand>
        <name>S-adenosyl-L-methionine</name>
        <dbReference type="ChEBI" id="CHEBI:59789"/>
    </ligand>
</feature>
<dbReference type="InterPro" id="IPR020598">
    <property type="entry name" value="rRNA_Ade_methylase_Trfase_N"/>
</dbReference>
<dbReference type="HOGENOM" id="CLU_041220_0_2_2"/>
<keyword evidence="6" id="KW-0963">Cytoplasm</keyword>
<dbReference type="Pfam" id="PF00398">
    <property type="entry name" value="RrnaAD"/>
    <property type="match status" value="1"/>
</dbReference>
<sequence>MHLELMSRYSQNFLINPKIADYIVKEAEIKPNDIVLEIGPGKGILTGKLLEKCEVYAIEIDKTLCEYLNIIFQDDIKDGRLHLICGDALKVNFPKFNKIVANIPYHISSPLLFKILEYEFERGILMLQYEFAERLVAKPGSKRYGRLSVMMYYNGEARILKRVKRGNFRPVPRVDSAIVKITKKDRFCYDKDKLNEFVRKLFEQRRKKIRNILGEVPYGDRRVEELSPEEICEVVQYADRIRN</sequence>
<accession>D3TDD3</accession>
<evidence type="ECO:0000256" key="2">
    <source>
        <dbReference type="ARBA" id="ARBA00022603"/>
    </source>
</evidence>
<dbReference type="GO" id="GO:0005737">
    <property type="term" value="C:cytoplasm"/>
    <property type="evidence" value="ECO:0007669"/>
    <property type="project" value="UniProtKB-SubCell"/>
</dbReference>
<dbReference type="InterPro" id="IPR020596">
    <property type="entry name" value="rRNA_Ade_Mease_Trfase_CS"/>
</dbReference>
<evidence type="ECO:0000313" key="10">
    <source>
        <dbReference type="Proteomes" id="UP000001400"/>
    </source>
</evidence>
<feature type="domain" description="Ribosomal RNA adenine methylase transferase N-terminal" evidence="8">
    <location>
        <begin position="19"/>
        <end position="185"/>
    </location>
</feature>
<evidence type="ECO:0000256" key="6">
    <source>
        <dbReference type="HAMAP-Rule" id="MF_00607"/>
    </source>
</evidence>
<feature type="binding site" evidence="6 7">
    <location>
        <position position="102"/>
    </location>
    <ligand>
        <name>S-adenosyl-L-methionine</name>
        <dbReference type="ChEBI" id="CHEBI:59789"/>
    </ligand>
</feature>
<proteinExistence type="inferred from homology"/>
<evidence type="ECO:0000256" key="1">
    <source>
        <dbReference type="ARBA" id="ARBA00022552"/>
    </source>
</evidence>
<dbReference type="EMBL" id="CP001941">
    <property type="protein sequence ID" value="ADD08568.1"/>
    <property type="molecule type" value="Genomic_DNA"/>
</dbReference>
<evidence type="ECO:0000256" key="4">
    <source>
        <dbReference type="ARBA" id="ARBA00022691"/>
    </source>
</evidence>
<dbReference type="PANTHER" id="PTHR11727:SF7">
    <property type="entry name" value="DIMETHYLADENOSINE TRANSFERASE-RELATED"/>
    <property type="match status" value="1"/>
</dbReference>
<dbReference type="InterPro" id="IPR011530">
    <property type="entry name" value="rRNA_adenine_dimethylase"/>
</dbReference>
<keyword evidence="1 6" id="KW-0698">rRNA processing</keyword>
<organism evidence="9 10">
    <name type="scientific">Aciduliprofundum boonei (strain DSM 19572 / T469)</name>
    <dbReference type="NCBI Taxonomy" id="439481"/>
    <lineage>
        <taxon>Archaea</taxon>
        <taxon>Methanobacteriati</taxon>
        <taxon>Thermoplasmatota</taxon>
        <taxon>DHVE2 group</taxon>
        <taxon>Candidatus Aciduliprofundum</taxon>
    </lineage>
</organism>
<dbReference type="GO" id="GO:0000179">
    <property type="term" value="F:rRNA (adenine-N6,N6-)-dimethyltransferase activity"/>
    <property type="evidence" value="ECO:0007669"/>
    <property type="project" value="UniProtKB-UniRule"/>
</dbReference>
<feature type="binding site" evidence="6 7">
    <location>
        <position position="12"/>
    </location>
    <ligand>
        <name>S-adenosyl-L-methionine</name>
        <dbReference type="ChEBI" id="CHEBI:59789"/>
    </ligand>
</feature>
<dbReference type="KEGG" id="abi:Aboo_0759"/>
<keyword evidence="4 6" id="KW-0949">S-adenosyl-L-methionine</keyword>
<protein>
    <recommendedName>
        <fullName evidence="6">Probable ribosomal RNA small subunit methyltransferase A</fullName>
        <ecNumber evidence="6">2.1.1.-</ecNumber>
    </recommendedName>
    <alternativeName>
        <fullName evidence="6">16S rRNA dimethyladenosine transferase</fullName>
    </alternativeName>
    <alternativeName>
        <fullName evidence="6">16S rRNA dimethylase</fullName>
    </alternativeName>
    <alternativeName>
        <fullName evidence="6">S-adenosylmethionine-6-N',N'-adenosyl(rRNA) dimethyltransferase</fullName>
    </alternativeName>
</protein>
<keyword evidence="5 6" id="KW-0694">RNA-binding</keyword>
<dbReference type="InterPro" id="IPR029063">
    <property type="entry name" value="SAM-dependent_MTases_sf"/>
</dbReference>
<dbReference type="NCBIfam" id="TIGR00755">
    <property type="entry name" value="ksgA"/>
    <property type="match status" value="1"/>
</dbReference>
<dbReference type="PROSITE" id="PS51689">
    <property type="entry name" value="SAM_RNA_A_N6_MT"/>
    <property type="match status" value="1"/>
</dbReference>
<comment type="function">
    <text evidence="6">Specifically dimethylates two adjacent adenosines in the loop of a conserved hairpin near the 3'-end of 16S rRNA in the 30S particle. May play a critical role in biogenesis of 30S subunits.</text>
</comment>
<dbReference type="AlphaFoldDB" id="D3TDD3"/>
<dbReference type="Gene3D" id="3.40.50.150">
    <property type="entry name" value="Vaccinia Virus protein VP39"/>
    <property type="match status" value="1"/>
</dbReference>
<dbReference type="SMART" id="SM00650">
    <property type="entry name" value="rADc"/>
    <property type="match status" value="1"/>
</dbReference>